<feature type="chain" id="PRO_5037124027" description="Saposin B-type domain-containing protein" evidence="1">
    <location>
        <begin position="19"/>
        <end position="173"/>
    </location>
</feature>
<protein>
    <recommendedName>
        <fullName evidence="4">Saposin B-type domain-containing protein</fullName>
    </recommendedName>
</protein>
<sequence length="173" mass="19362">MNGALWAVLWSFVFSAWAEVELPPGVDHRMYCESCLATVQELKKSLSPPTGETSGTKIKAQATKVCNALTLKKESFSSDKARIACNHLLGKKKTPYTIYYIHTKACTGVKRERFKSRHFDDGAVEEFLQKHVSIVRRTKAVVPEGRPVSQARREELGNNDCFISSSWISVISP</sequence>
<feature type="signal peptide" evidence="1">
    <location>
        <begin position="1"/>
        <end position="18"/>
    </location>
</feature>
<evidence type="ECO:0000313" key="3">
    <source>
        <dbReference type="Proteomes" id="UP000694892"/>
    </source>
</evidence>
<accession>A0A974C0C8</accession>
<evidence type="ECO:0000256" key="1">
    <source>
        <dbReference type="SAM" id="SignalP"/>
    </source>
</evidence>
<evidence type="ECO:0000313" key="2">
    <source>
        <dbReference type="EMBL" id="OCT64178.1"/>
    </source>
</evidence>
<organism evidence="2 3">
    <name type="scientific">Xenopus laevis</name>
    <name type="common">African clawed frog</name>
    <dbReference type="NCBI Taxonomy" id="8355"/>
    <lineage>
        <taxon>Eukaryota</taxon>
        <taxon>Metazoa</taxon>
        <taxon>Chordata</taxon>
        <taxon>Craniata</taxon>
        <taxon>Vertebrata</taxon>
        <taxon>Euteleostomi</taxon>
        <taxon>Amphibia</taxon>
        <taxon>Batrachia</taxon>
        <taxon>Anura</taxon>
        <taxon>Pipoidea</taxon>
        <taxon>Pipidae</taxon>
        <taxon>Xenopodinae</taxon>
        <taxon>Xenopus</taxon>
        <taxon>Xenopus</taxon>
    </lineage>
</organism>
<keyword evidence="1" id="KW-0732">Signal</keyword>
<dbReference type="AlphaFoldDB" id="A0A974C0C8"/>
<dbReference type="Proteomes" id="UP000694892">
    <property type="component" value="Chromosome 9_10L"/>
</dbReference>
<reference evidence="3" key="1">
    <citation type="journal article" date="2016" name="Nature">
        <title>Genome evolution in the allotetraploid frog Xenopus laevis.</title>
        <authorList>
            <person name="Session A.M."/>
            <person name="Uno Y."/>
            <person name="Kwon T."/>
            <person name="Chapman J.A."/>
            <person name="Toyoda A."/>
            <person name="Takahashi S."/>
            <person name="Fukui A."/>
            <person name="Hikosaka A."/>
            <person name="Suzuki A."/>
            <person name="Kondo M."/>
            <person name="van Heeringen S.J."/>
            <person name="Quigley I."/>
            <person name="Heinz S."/>
            <person name="Ogino H."/>
            <person name="Ochi H."/>
            <person name="Hellsten U."/>
            <person name="Lyons J.B."/>
            <person name="Simakov O."/>
            <person name="Putnam N."/>
            <person name="Stites J."/>
            <person name="Kuroki Y."/>
            <person name="Tanaka T."/>
            <person name="Michiue T."/>
            <person name="Watanabe M."/>
            <person name="Bogdanovic O."/>
            <person name="Lister R."/>
            <person name="Georgiou G."/>
            <person name="Paranjpe S.S."/>
            <person name="van Kruijsbergen I."/>
            <person name="Shu S."/>
            <person name="Carlson J."/>
            <person name="Kinoshita T."/>
            <person name="Ohta Y."/>
            <person name="Mawaribuchi S."/>
            <person name="Jenkins J."/>
            <person name="Grimwood J."/>
            <person name="Schmutz J."/>
            <person name="Mitros T."/>
            <person name="Mozaffari S.V."/>
            <person name="Suzuki Y."/>
            <person name="Haramoto Y."/>
            <person name="Yamamoto T.S."/>
            <person name="Takagi C."/>
            <person name="Heald R."/>
            <person name="Miller K."/>
            <person name="Haudenschild C."/>
            <person name="Kitzman J."/>
            <person name="Nakayama T."/>
            <person name="Izutsu Y."/>
            <person name="Robert J."/>
            <person name="Fortriede J."/>
            <person name="Burns K."/>
            <person name="Lotay V."/>
            <person name="Karimi K."/>
            <person name="Yasuoka Y."/>
            <person name="Dichmann D.S."/>
            <person name="Flajnik M.F."/>
            <person name="Houston D.W."/>
            <person name="Shendure J."/>
            <person name="DuPasquier L."/>
            <person name="Vize P.D."/>
            <person name="Zorn A.M."/>
            <person name="Ito M."/>
            <person name="Marcotte E.M."/>
            <person name="Wallingford J.B."/>
            <person name="Ito Y."/>
            <person name="Asashima M."/>
            <person name="Ueno N."/>
            <person name="Matsuda Y."/>
            <person name="Veenstra G.J."/>
            <person name="Fujiyama A."/>
            <person name="Harland R.M."/>
            <person name="Taira M."/>
            <person name="Rokhsar D.S."/>
        </authorList>
    </citation>
    <scope>NUCLEOTIDE SEQUENCE [LARGE SCALE GENOMIC DNA]</scope>
    <source>
        <strain evidence="3">J</strain>
    </source>
</reference>
<evidence type="ECO:0008006" key="4">
    <source>
        <dbReference type="Google" id="ProtNLM"/>
    </source>
</evidence>
<proteinExistence type="predicted"/>
<dbReference type="EMBL" id="CM004482">
    <property type="protein sequence ID" value="OCT64178.1"/>
    <property type="molecule type" value="Genomic_DNA"/>
</dbReference>
<name>A0A974C0C8_XENLA</name>
<gene>
    <name evidence="2" type="ORF">XELAEV_18045279mg</name>
</gene>